<reference evidence="4" key="1">
    <citation type="journal article" date="2023" name="Microb. Genom.">
        <title>Mesoterricola silvestris gen. nov., sp. nov., Mesoterricola sediminis sp. nov., Geothrix oryzae sp. nov., Geothrix edaphica sp. nov., Geothrix rubra sp. nov., and Geothrix limicola sp. nov., six novel members of Acidobacteriota isolated from soils.</title>
        <authorList>
            <person name="Weisberg A.J."/>
            <person name="Pearce E."/>
            <person name="Kramer C.G."/>
            <person name="Chang J.H."/>
            <person name="Clarke C.R."/>
        </authorList>
    </citation>
    <scope>NUCLEOTIDE SEQUENCE</scope>
    <source>
        <strain evidence="4">ND06-05F</strain>
    </source>
</reference>
<feature type="transmembrane region" description="Helical" evidence="2">
    <location>
        <begin position="89"/>
        <end position="110"/>
    </location>
</feature>
<dbReference type="AlphaFoldDB" id="A0AAJ2PTP0"/>
<dbReference type="EMBL" id="JARAWN010000212">
    <property type="protein sequence ID" value="MDX3133504.1"/>
    <property type="molecule type" value="Genomic_DNA"/>
</dbReference>
<keyword evidence="2" id="KW-0812">Transmembrane</keyword>
<evidence type="ECO:0000256" key="1">
    <source>
        <dbReference type="SAM" id="MobiDB-lite"/>
    </source>
</evidence>
<protein>
    <submittedName>
        <fullName evidence="4">DUF2510 domain-containing protein</fullName>
    </submittedName>
</protein>
<evidence type="ECO:0000313" key="4">
    <source>
        <dbReference type="EMBL" id="MDX3133504.1"/>
    </source>
</evidence>
<gene>
    <name evidence="4" type="ORF">PV367_27820</name>
</gene>
<feature type="compositionally biased region" description="Polar residues" evidence="1">
    <location>
        <begin position="31"/>
        <end position="41"/>
    </location>
</feature>
<dbReference type="InterPro" id="IPR018929">
    <property type="entry name" value="DUF2510"/>
</dbReference>
<keyword evidence="2" id="KW-0472">Membrane</keyword>
<dbReference type="RefSeq" id="WP_037704163.1">
    <property type="nucleotide sequence ID" value="NZ_JARAWN010000212.1"/>
</dbReference>
<keyword evidence="2" id="KW-1133">Transmembrane helix</keyword>
<evidence type="ECO:0000313" key="5">
    <source>
        <dbReference type="Proteomes" id="UP001273589"/>
    </source>
</evidence>
<organism evidence="4 5">
    <name type="scientific">Streptomyces europaeiscabiei</name>
    <dbReference type="NCBI Taxonomy" id="146819"/>
    <lineage>
        <taxon>Bacteria</taxon>
        <taxon>Bacillati</taxon>
        <taxon>Actinomycetota</taxon>
        <taxon>Actinomycetes</taxon>
        <taxon>Kitasatosporales</taxon>
        <taxon>Streptomycetaceae</taxon>
        <taxon>Streptomyces</taxon>
    </lineage>
</organism>
<accession>A0AAJ2PTP0</accession>
<name>A0AAJ2PTP0_9ACTN</name>
<comment type="caution">
    <text evidence="4">The sequence shown here is derived from an EMBL/GenBank/DDBJ whole genome shotgun (WGS) entry which is preliminary data.</text>
</comment>
<feature type="compositionally biased region" description="Low complexity" evidence="1">
    <location>
        <begin position="158"/>
        <end position="170"/>
    </location>
</feature>
<evidence type="ECO:0000256" key="2">
    <source>
        <dbReference type="SAM" id="Phobius"/>
    </source>
</evidence>
<evidence type="ECO:0000259" key="3">
    <source>
        <dbReference type="Pfam" id="PF10708"/>
    </source>
</evidence>
<dbReference type="Pfam" id="PF10708">
    <property type="entry name" value="DUF2510"/>
    <property type="match status" value="1"/>
</dbReference>
<feature type="region of interest" description="Disordered" evidence="1">
    <location>
        <begin position="1"/>
        <end position="56"/>
    </location>
</feature>
<feature type="domain" description="DUF2510" evidence="3">
    <location>
        <begin position="7"/>
        <end position="42"/>
    </location>
</feature>
<sequence>MTQATPPGWYPDPGQTNDAPATERWWDGRTWTDQIRPTGSATGFGPPAYPPGAGPYPPGAGGHPGYPGHAGYAGYPGYPVAAPKRGLRIGIAVAVAAAVLASIGVGVYALTRNDGGGDSSTTSQGSGGQNGQGGTDGGPGGNSGGQGGPGGSGGSGGQSPAPDGSGQPPQTEEGYATDTTSGISIPVPDGWLGSPLQAGAQVTTEASYKCPADATKTCTRGGAYSSPVELLKLKATTAEAAAKEDISQAAEDAYGSEGYGKITSHEELASKAVTVAGEKGYYVRWKVVTGKGDDGYVESLAFPSPADSSRLVVVRFGIDVSDEAPKQSVIDDITKGIKKASISGGGSGQGV</sequence>
<feature type="region of interest" description="Disordered" evidence="1">
    <location>
        <begin position="115"/>
        <end position="192"/>
    </location>
</feature>
<feature type="compositionally biased region" description="Gly residues" evidence="1">
    <location>
        <begin position="125"/>
        <end position="157"/>
    </location>
</feature>
<feature type="compositionally biased region" description="Pro residues" evidence="1">
    <location>
        <begin position="47"/>
        <end position="56"/>
    </location>
</feature>
<proteinExistence type="predicted"/>
<dbReference type="Proteomes" id="UP001273589">
    <property type="component" value="Unassembled WGS sequence"/>
</dbReference>